<sequence>MPFLAGPEQKEPEKTASTHYAGATKNGRSSGYGRYTTKCGMAYEGNFLDDEYHGKGEIICPDGARFKGVWKKGTLTEGQFIFPDGLVFDAGMPGSGLPDANKPWGYCDGFDRRFWDEIQNDLSGKALLAAVDPIPNIPKAAMDVRNGYYNVDTRKIFSYDGKFRRNVDDSEHFWIISTCRKGWMEEVGKNPTTHL</sequence>
<comment type="caution">
    <text evidence="8">The sequence shown here is derived from an EMBL/GenBank/DDBJ whole genome shotgun (WGS) entry which is preliminary data.</text>
</comment>
<dbReference type="EMBL" id="MTYJ01000413">
    <property type="protein sequence ID" value="OWA54500.1"/>
    <property type="molecule type" value="Genomic_DNA"/>
</dbReference>
<evidence type="ECO:0000256" key="5">
    <source>
        <dbReference type="ARBA" id="ARBA00023069"/>
    </source>
</evidence>
<keyword evidence="4" id="KW-0282">Flagellum</keyword>
<keyword evidence="9" id="KW-1185">Reference proteome</keyword>
<comment type="subcellular location">
    <subcellularLocation>
        <location evidence="1">Cell projection</location>
        <location evidence="1">Cilium</location>
        <location evidence="1">Flagellum</location>
    </subcellularLocation>
</comment>
<evidence type="ECO:0000256" key="2">
    <source>
        <dbReference type="ARBA" id="ARBA00016322"/>
    </source>
</evidence>
<keyword evidence="5" id="KW-0969">Cilium</keyword>
<dbReference type="Proteomes" id="UP000192578">
    <property type="component" value="Unassembled WGS sequence"/>
</dbReference>
<dbReference type="PANTHER" id="PTHR46437:SF1">
    <property type="entry name" value="MORN REPEAT-CONTAINING PROTEIN 5"/>
    <property type="match status" value="1"/>
</dbReference>
<dbReference type="Pfam" id="PF02493">
    <property type="entry name" value="MORN"/>
    <property type="match status" value="2"/>
</dbReference>
<dbReference type="AlphaFoldDB" id="A0A9X6RNX8"/>
<evidence type="ECO:0000256" key="1">
    <source>
        <dbReference type="ARBA" id="ARBA00004230"/>
    </source>
</evidence>
<proteinExistence type="predicted"/>
<keyword evidence="3" id="KW-0677">Repeat</keyword>
<dbReference type="InterPro" id="IPR042814">
    <property type="entry name" value="Morn5"/>
</dbReference>
<gene>
    <name evidence="8" type="ORF">BV898_18900</name>
</gene>
<evidence type="ECO:0000256" key="6">
    <source>
        <dbReference type="ARBA" id="ARBA00023273"/>
    </source>
</evidence>
<accession>A0A9X6RNX8</accession>
<keyword evidence="6" id="KW-0966">Cell projection</keyword>
<evidence type="ECO:0000256" key="4">
    <source>
        <dbReference type="ARBA" id="ARBA00022846"/>
    </source>
</evidence>
<dbReference type="SUPFAM" id="SSF82185">
    <property type="entry name" value="Histone H3 K4-specific methyltransferase SET7/9 N-terminal domain"/>
    <property type="match status" value="1"/>
</dbReference>
<dbReference type="OrthoDB" id="300500at2759"/>
<feature type="region of interest" description="Disordered" evidence="7">
    <location>
        <begin position="1"/>
        <end position="23"/>
    </location>
</feature>
<evidence type="ECO:0000313" key="9">
    <source>
        <dbReference type="Proteomes" id="UP000192578"/>
    </source>
</evidence>
<evidence type="ECO:0000256" key="7">
    <source>
        <dbReference type="SAM" id="MobiDB-lite"/>
    </source>
</evidence>
<evidence type="ECO:0000256" key="3">
    <source>
        <dbReference type="ARBA" id="ARBA00022737"/>
    </source>
</evidence>
<reference evidence="9" key="1">
    <citation type="submission" date="2017-01" db="EMBL/GenBank/DDBJ databases">
        <title>Comparative genomics of anhydrobiosis in the tardigrade Hypsibius dujardini.</title>
        <authorList>
            <person name="Yoshida Y."/>
            <person name="Koutsovoulos G."/>
            <person name="Laetsch D."/>
            <person name="Stevens L."/>
            <person name="Kumar S."/>
            <person name="Horikawa D."/>
            <person name="Ishino K."/>
            <person name="Komine S."/>
            <person name="Tomita M."/>
            <person name="Blaxter M."/>
            <person name="Arakawa K."/>
        </authorList>
    </citation>
    <scope>NUCLEOTIDE SEQUENCE [LARGE SCALE GENOMIC DNA]</scope>
    <source>
        <strain evidence="9">Z151</strain>
    </source>
</reference>
<protein>
    <recommendedName>
        <fullName evidence="2">MORN repeat-containing protein 5</fullName>
    </recommendedName>
</protein>
<dbReference type="GO" id="GO:0031514">
    <property type="term" value="C:motile cilium"/>
    <property type="evidence" value="ECO:0007669"/>
    <property type="project" value="UniProtKB-SubCell"/>
</dbReference>
<dbReference type="InterPro" id="IPR003409">
    <property type="entry name" value="MORN"/>
</dbReference>
<evidence type="ECO:0000313" key="8">
    <source>
        <dbReference type="EMBL" id="OWA54500.1"/>
    </source>
</evidence>
<dbReference type="Gene3D" id="2.20.110.10">
    <property type="entry name" value="Histone H3 K4-specific methyltransferase SET7/9 N-terminal domain"/>
    <property type="match status" value="1"/>
</dbReference>
<dbReference type="PANTHER" id="PTHR46437">
    <property type="entry name" value="MORN REPEAT-CONTAINING PROTEIN 5"/>
    <property type="match status" value="1"/>
</dbReference>
<organism evidence="8 9">
    <name type="scientific">Hypsibius exemplaris</name>
    <name type="common">Freshwater tardigrade</name>
    <dbReference type="NCBI Taxonomy" id="2072580"/>
    <lineage>
        <taxon>Eukaryota</taxon>
        <taxon>Metazoa</taxon>
        <taxon>Ecdysozoa</taxon>
        <taxon>Tardigrada</taxon>
        <taxon>Eutardigrada</taxon>
        <taxon>Parachela</taxon>
        <taxon>Hypsibioidea</taxon>
        <taxon>Hypsibiidae</taxon>
        <taxon>Hypsibius</taxon>
    </lineage>
</organism>
<name>A0A9X6RNX8_HYPEX</name>